<reference evidence="4" key="1">
    <citation type="journal article" date="2019" name="Int. J. Syst. Evol. Microbiol.">
        <title>The Global Catalogue of Microorganisms (GCM) 10K type strain sequencing project: providing services to taxonomists for standard genome sequencing and annotation.</title>
        <authorList>
            <consortium name="The Broad Institute Genomics Platform"/>
            <consortium name="The Broad Institute Genome Sequencing Center for Infectious Disease"/>
            <person name="Wu L."/>
            <person name="Ma J."/>
        </authorList>
    </citation>
    <scope>NUCLEOTIDE SEQUENCE [LARGE SCALE GENOMIC DNA]</scope>
    <source>
        <strain evidence="4">ICMP 6774ER</strain>
    </source>
</reference>
<dbReference type="PANTHER" id="PTHR33055">
    <property type="entry name" value="TRANSPOSASE FOR INSERTION SEQUENCE ELEMENT IS1111A"/>
    <property type="match status" value="1"/>
</dbReference>
<sequence length="263" mass="28037">MITIGIDPHKSSLTAVAVDAAGHPISQRRFTVDSGTFRRLTTWAAAWPGRRFAIEGANGLGRGIAQQLAAAGEHVLDVPATLSVRARLLSTGGGRKSDPADALSVAQVALYRHDLRIVTSEDQTTILRLLAERRDDLAQERTRILNRLHGLIRELIPGGAATGLSADKAAALLRTVRPTSATQALRRDLARDLLADLRRIDQRLKDNEAQSRDALAAAGSTLTDIHGVGVVLAAKILGHVGDVARFRTADQFASYTGTAPLDG</sequence>
<evidence type="ECO:0000259" key="2">
    <source>
        <dbReference type="Pfam" id="PF02371"/>
    </source>
</evidence>
<dbReference type="Pfam" id="PF01548">
    <property type="entry name" value="DEDD_Tnp_IS110"/>
    <property type="match status" value="1"/>
</dbReference>
<dbReference type="SUPFAM" id="SSF51735">
    <property type="entry name" value="NAD(P)-binding Rossmann-fold domains"/>
    <property type="match status" value="1"/>
</dbReference>
<gene>
    <name evidence="3" type="ORF">ACFSKW_45300</name>
</gene>
<protein>
    <submittedName>
        <fullName evidence="3">Transposase</fullName>
    </submittedName>
</protein>
<comment type="caution">
    <text evidence="3">The sequence shown here is derived from an EMBL/GenBank/DDBJ whole genome shotgun (WGS) entry which is preliminary data.</text>
</comment>
<dbReference type="RefSeq" id="WP_379580799.1">
    <property type="nucleotide sequence ID" value="NZ_JBHUFV010000070.1"/>
</dbReference>
<feature type="domain" description="Transposase IS116/IS110/IS902 C-terminal" evidence="2">
    <location>
        <begin position="221"/>
        <end position="261"/>
    </location>
</feature>
<dbReference type="InterPro" id="IPR002525">
    <property type="entry name" value="Transp_IS110-like_N"/>
</dbReference>
<accession>A0ABW4T9V2</accession>
<dbReference type="InterPro" id="IPR003346">
    <property type="entry name" value="Transposase_20"/>
</dbReference>
<dbReference type="Pfam" id="PF02371">
    <property type="entry name" value="Transposase_20"/>
    <property type="match status" value="1"/>
</dbReference>
<dbReference type="Proteomes" id="UP001597368">
    <property type="component" value="Unassembled WGS sequence"/>
</dbReference>
<evidence type="ECO:0000259" key="1">
    <source>
        <dbReference type="Pfam" id="PF01548"/>
    </source>
</evidence>
<evidence type="ECO:0000313" key="3">
    <source>
        <dbReference type="EMBL" id="MFD1938705.1"/>
    </source>
</evidence>
<feature type="domain" description="Transposase IS110-like N-terminal" evidence="1">
    <location>
        <begin position="4"/>
        <end position="157"/>
    </location>
</feature>
<keyword evidence="4" id="KW-1185">Reference proteome</keyword>
<dbReference type="EMBL" id="JBHUFV010000070">
    <property type="protein sequence ID" value="MFD1938705.1"/>
    <property type="molecule type" value="Genomic_DNA"/>
</dbReference>
<evidence type="ECO:0000313" key="4">
    <source>
        <dbReference type="Proteomes" id="UP001597368"/>
    </source>
</evidence>
<name>A0ABW4T9V2_9ACTN</name>
<dbReference type="PANTHER" id="PTHR33055:SF16">
    <property type="entry name" value="TRANSPOSASE FOR INSERTION SEQUENCE ELEMENT IS1547"/>
    <property type="match status" value="1"/>
</dbReference>
<dbReference type="InterPro" id="IPR036291">
    <property type="entry name" value="NAD(P)-bd_dom_sf"/>
</dbReference>
<organism evidence="3 4">
    <name type="scientific">Nonomuraea mangrovi</name>
    <dbReference type="NCBI Taxonomy" id="2316207"/>
    <lineage>
        <taxon>Bacteria</taxon>
        <taxon>Bacillati</taxon>
        <taxon>Actinomycetota</taxon>
        <taxon>Actinomycetes</taxon>
        <taxon>Streptosporangiales</taxon>
        <taxon>Streptosporangiaceae</taxon>
        <taxon>Nonomuraea</taxon>
    </lineage>
</organism>
<dbReference type="InterPro" id="IPR047650">
    <property type="entry name" value="Transpos_IS110"/>
</dbReference>
<proteinExistence type="predicted"/>